<dbReference type="SUPFAM" id="SSF47240">
    <property type="entry name" value="Ferritin-like"/>
    <property type="match status" value="1"/>
</dbReference>
<sequence length="58" mass="6477">MHDQVDDEDPATADLLHAFILKLEHYAWMVSAENRTPTASETRTTTSKASTKVSTTKK</sequence>
<feature type="compositionally biased region" description="Low complexity" evidence="1">
    <location>
        <begin position="36"/>
        <end position="58"/>
    </location>
</feature>
<evidence type="ECO:0000313" key="2">
    <source>
        <dbReference type="EMBL" id="NYJ20588.1"/>
    </source>
</evidence>
<evidence type="ECO:0000313" key="3">
    <source>
        <dbReference type="Proteomes" id="UP000537260"/>
    </source>
</evidence>
<evidence type="ECO:0000256" key="1">
    <source>
        <dbReference type="SAM" id="MobiDB-lite"/>
    </source>
</evidence>
<dbReference type="Proteomes" id="UP000537260">
    <property type="component" value="Unassembled WGS sequence"/>
</dbReference>
<proteinExistence type="predicted"/>
<protein>
    <recommendedName>
        <fullName evidence="4">DNA starvation/stationary phase protection protein</fullName>
    </recommendedName>
</protein>
<name>A0A7Z0J756_9MICO</name>
<dbReference type="EMBL" id="JACCFM010000001">
    <property type="protein sequence ID" value="NYJ20588.1"/>
    <property type="molecule type" value="Genomic_DNA"/>
</dbReference>
<accession>A0A7Z0J756</accession>
<dbReference type="InterPro" id="IPR012347">
    <property type="entry name" value="Ferritin-like"/>
</dbReference>
<organism evidence="2 3">
    <name type="scientific">Glaciibacter psychrotolerans</name>
    <dbReference type="NCBI Taxonomy" id="670054"/>
    <lineage>
        <taxon>Bacteria</taxon>
        <taxon>Bacillati</taxon>
        <taxon>Actinomycetota</taxon>
        <taxon>Actinomycetes</taxon>
        <taxon>Micrococcales</taxon>
        <taxon>Microbacteriaceae</taxon>
        <taxon>Glaciibacter</taxon>
    </lineage>
</organism>
<evidence type="ECO:0008006" key="4">
    <source>
        <dbReference type="Google" id="ProtNLM"/>
    </source>
</evidence>
<reference evidence="2 3" key="1">
    <citation type="submission" date="2020-07" db="EMBL/GenBank/DDBJ databases">
        <title>Sequencing the genomes of 1000 actinobacteria strains.</title>
        <authorList>
            <person name="Klenk H.-P."/>
        </authorList>
    </citation>
    <scope>NUCLEOTIDE SEQUENCE [LARGE SCALE GENOMIC DNA]</scope>
    <source>
        <strain evidence="2 3">LI1</strain>
    </source>
</reference>
<dbReference type="InterPro" id="IPR009078">
    <property type="entry name" value="Ferritin-like_SF"/>
</dbReference>
<feature type="region of interest" description="Disordered" evidence="1">
    <location>
        <begin position="34"/>
        <end position="58"/>
    </location>
</feature>
<dbReference type="Gene3D" id="1.20.1260.10">
    <property type="match status" value="1"/>
</dbReference>
<dbReference type="AlphaFoldDB" id="A0A7Z0J756"/>
<gene>
    <name evidence="2" type="ORF">HNR05_002379</name>
</gene>
<keyword evidence="3" id="KW-1185">Reference proteome</keyword>
<comment type="caution">
    <text evidence="2">The sequence shown here is derived from an EMBL/GenBank/DDBJ whole genome shotgun (WGS) entry which is preliminary data.</text>
</comment>